<accession>A0AA43MCE2</accession>
<reference evidence="1" key="1">
    <citation type="submission" date="2023-04" db="EMBL/GenBank/DDBJ databases">
        <title>Genome Encyclopedia of Bacteria and Archaea VI: Functional Genomics of Type Strains.</title>
        <authorList>
            <person name="Whitman W."/>
        </authorList>
    </citation>
    <scope>NUCLEOTIDE SEQUENCE</scope>
    <source>
        <strain evidence="1">Enz.4-51</strain>
    </source>
</reference>
<dbReference type="Proteomes" id="UP001161160">
    <property type="component" value="Unassembled WGS sequence"/>
</dbReference>
<comment type="caution">
    <text evidence="1">The sequence shown here is derived from an EMBL/GenBank/DDBJ whole genome shotgun (WGS) entry which is preliminary data.</text>
</comment>
<gene>
    <name evidence="1" type="ORF">M2127_002319</name>
</gene>
<evidence type="ECO:0000313" key="2">
    <source>
        <dbReference type="Proteomes" id="UP001161160"/>
    </source>
</evidence>
<organism evidence="1 2">
    <name type="scientific">Polynucleobacter sphagniphilus</name>
    <dbReference type="NCBI Taxonomy" id="1743169"/>
    <lineage>
        <taxon>Bacteria</taxon>
        <taxon>Pseudomonadati</taxon>
        <taxon>Pseudomonadota</taxon>
        <taxon>Betaproteobacteria</taxon>
        <taxon>Burkholderiales</taxon>
        <taxon>Burkholderiaceae</taxon>
        <taxon>Polynucleobacter</taxon>
    </lineage>
</organism>
<protein>
    <submittedName>
        <fullName evidence="1">Uncharacterized protein</fullName>
    </submittedName>
</protein>
<evidence type="ECO:0000313" key="1">
    <source>
        <dbReference type="EMBL" id="MDH6504989.1"/>
    </source>
</evidence>
<proteinExistence type="predicted"/>
<sequence>MALDIELRAHTNSAERNLNEVPLLVYTDDPVLRGHSDMY</sequence>
<dbReference type="AlphaFoldDB" id="A0AA43MCE2"/>
<name>A0AA43MCE2_9BURK</name>
<keyword evidence="2" id="KW-1185">Reference proteome</keyword>
<dbReference type="EMBL" id="JARXYA010000026">
    <property type="protein sequence ID" value="MDH6504989.1"/>
    <property type="molecule type" value="Genomic_DNA"/>
</dbReference>